<dbReference type="EMBL" id="JAOB01000042">
    <property type="protein sequence ID" value="EUA42236.1"/>
    <property type="molecule type" value="Genomic_DNA"/>
</dbReference>
<evidence type="ECO:0000256" key="2">
    <source>
        <dbReference type="SAM" id="MobiDB-lite"/>
    </source>
</evidence>
<protein>
    <submittedName>
        <fullName evidence="4">Beta-ketoacyl synthase, N-terminal domain protein</fullName>
    </submittedName>
</protein>
<dbReference type="AlphaFoldDB" id="X8BFI8"/>
<reference evidence="4" key="1">
    <citation type="submission" date="2014-01" db="EMBL/GenBank/DDBJ databases">
        <authorList>
            <person name="Brown-Elliot B."/>
            <person name="Wallace R."/>
            <person name="Lenaerts A."/>
            <person name="Ordway D."/>
            <person name="DeGroote M.A."/>
            <person name="Parker T."/>
            <person name="Sizemore C."/>
            <person name="Tallon L.J."/>
            <person name="Sadzewicz L.K."/>
            <person name="Sengamalay N."/>
            <person name="Fraser C.M."/>
            <person name="Hine E."/>
            <person name="Shefchek K.A."/>
            <person name="Das S.P."/>
            <person name="Tettelin H."/>
        </authorList>
    </citation>
    <scope>NUCLEOTIDE SEQUENCE [LARGE SCALE GENOMIC DNA]</scope>
    <source>
        <strain evidence="4">4042</strain>
    </source>
</reference>
<evidence type="ECO:0000259" key="3">
    <source>
        <dbReference type="Pfam" id="PF00109"/>
    </source>
</evidence>
<dbReference type="SUPFAM" id="SSF53901">
    <property type="entry name" value="Thiolase-like"/>
    <property type="match status" value="1"/>
</dbReference>
<dbReference type="InterPro" id="IPR050091">
    <property type="entry name" value="PKS_NRPS_Biosynth_Enz"/>
</dbReference>
<sequence length="282" mass="30659">MVVDQPYLAAARIDLTALRASGAAVPAMFTELVNAPAAARSMTRWPRPSPSRFWHNGFTACPRTSSTPSCWIWCAPTSPPCWATPPRGNRPGPCFPRARLRLADRGRTAQPAQSRHRAGAFPDPDLRLPDTDQAGHLHSHRTCGRPQEVKPVPAARVCGDEPIAIIGMACRFPGGVDSPEALWDMVAEGRDVLTEFPSDRGWDLAGLFNPDPDVPGSCYTRTGGFVDGVADFDPAFFGWHRPKRWPWTRSNACFSNCRGRPWSGPGLTPPRCGAAPPLCSPV</sequence>
<feature type="domain" description="Beta-ketoacyl synthase-like N-terminal" evidence="3">
    <location>
        <begin position="161"/>
        <end position="240"/>
    </location>
</feature>
<name>X8BFI8_MYCXE</name>
<evidence type="ECO:0000256" key="1">
    <source>
        <dbReference type="ARBA" id="ARBA00022679"/>
    </source>
</evidence>
<dbReference type="PANTHER" id="PTHR43775">
    <property type="entry name" value="FATTY ACID SYNTHASE"/>
    <property type="match status" value="1"/>
</dbReference>
<accession>X8BFI8</accession>
<evidence type="ECO:0000313" key="4">
    <source>
        <dbReference type="EMBL" id="EUA42236.1"/>
    </source>
</evidence>
<keyword evidence="1" id="KW-0808">Transferase</keyword>
<dbReference type="GO" id="GO:0006633">
    <property type="term" value="P:fatty acid biosynthetic process"/>
    <property type="evidence" value="ECO:0007669"/>
    <property type="project" value="TreeGrafter"/>
</dbReference>
<dbReference type="Gene3D" id="3.40.47.10">
    <property type="match status" value="1"/>
</dbReference>
<dbReference type="PANTHER" id="PTHR43775:SF51">
    <property type="entry name" value="INACTIVE PHENOLPHTHIOCEROL SYNTHESIS POLYKETIDE SYNTHASE TYPE I PKS1-RELATED"/>
    <property type="match status" value="1"/>
</dbReference>
<dbReference type="InterPro" id="IPR014030">
    <property type="entry name" value="Ketoacyl_synth_N"/>
</dbReference>
<feature type="region of interest" description="Disordered" evidence="2">
    <location>
        <begin position="106"/>
        <end position="126"/>
    </location>
</feature>
<comment type="caution">
    <text evidence="4">The sequence shown here is derived from an EMBL/GenBank/DDBJ whole genome shotgun (WGS) entry which is preliminary data.</text>
</comment>
<gene>
    <name evidence="4" type="ORF">I553_6096</name>
</gene>
<dbReference type="Pfam" id="PF00109">
    <property type="entry name" value="ketoacyl-synt"/>
    <property type="match status" value="1"/>
</dbReference>
<dbReference type="InterPro" id="IPR016039">
    <property type="entry name" value="Thiolase-like"/>
</dbReference>
<proteinExistence type="predicted"/>
<organism evidence="4">
    <name type="scientific">Mycobacterium xenopi 4042</name>
    <dbReference type="NCBI Taxonomy" id="1299334"/>
    <lineage>
        <taxon>Bacteria</taxon>
        <taxon>Bacillati</taxon>
        <taxon>Actinomycetota</taxon>
        <taxon>Actinomycetes</taxon>
        <taxon>Mycobacteriales</taxon>
        <taxon>Mycobacteriaceae</taxon>
        <taxon>Mycobacterium</taxon>
    </lineage>
</organism>
<dbReference type="GO" id="GO:0004312">
    <property type="term" value="F:fatty acid synthase activity"/>
    <property type="evidence" value="ECO:0007669"/>
    <property type="project" value="TreeGrafter"/>
</dbReference>
<dbReference type="PATRIC" id="fig|1299334.3.peg.4258"/>